<dbReference type="Proteomes" id="UP001430755">
    <property type="component" value="Unassembled WGS sequence"/>
</dbReference>
<evidence type="ECO:0000313" key="4">
    <source>
        <dbReference type="EMBL" id="MCI2242989.1"/>
    </source>
</evidence>
<evidence type="ECO:0000256" key="2">
    <source>
        <dbReference type="SAM" id="Phobius"/>
    </source>
</evidence>
<evidence type="ECO:0000256" key="1">
    <source>
        <dbReference type="SAM" id="MobiDB-lite"/>
    </source>
</evidence>
<reference evidence="4" key="1">
    <citation type="submission" date="2021-11" db="EMBL/GenBank/DDBJ databases">
        <title>A Novel Adlercreutzia Species, isolated from a Allomyrina dichotoma larva feces.</title>
        <authorList>
            <person name="Suh M.K."/>
        </authorList>
    </citation>
    <scope>NUCLEOTIDE SEQUENCE</scope>
    <source>
        <strain evidence="4">JBNU-10</strain>
    </source>
</reference>
<comment type="caution">
    <text evidence="4">The sequence shown here is derived from an EMBL/GenBank/DDBJ whole genome shotgun (WGS) entry which is preliminary data.</text>
</comment>
<feature type="domain" description="Anti-sigma factor RsgI-like middle" evidence="3">
    <location>
        <begin position="84"/>
        <end position="209"/>
    </location>
</feature>
<dbReference type="EMBL" id="JAJMLW010000004">
    <property type="protein sequence ID" value="MCI2242989.1"/>
    <property type="molecule type" value="Genomic_DNA"/>
</dbReference>
<evidence type="ECO:0000313" key="5">
    <source>
        <dbReference type="Proteomes" id="UP001430755"/>
    </source>
</evidence>
<feature type="compositionally biased region" description="Gly residues" evidence="1">
    <location>
        <begin position="254"/>
        <end position="283"/>
    </location>
</feature>
<dbReference type="Pfam" id="PF23750">
    <property type="entry name" value="RsgI_M"/>
    <property type="match status" value="1"/>
</dbReference>
<dbReference type="InterPro" id="IPR055431">
    <property type="entry name" value="RsgI_M"/>
</dbReference>
<sequence>MTDLNDRVRRALDAQHAPEALRARTLKAIEEARAQQQAGAPVPSEAVRAAARRRPRRRALAAVAACLILALAGFGLVTAYRHPVAYIGIDVNPSIELAVNCFDIVVAAEPLNDDGRALLEDVSLVGRPCPDALDALAASAPFAAYADVGSLVAVSVASTDAALADRLTADADAALAALPCDHSCAAVDVEVRDQASAAGMGMARYQAAQELVALDPSLTLDECAAMTMRELHDRIDACAGHDDSAEDASSPDAGRGGHGAGGGGGAGHGAGGTGRGQQGAGHGSGHHDGA</sequence>
<feature type="transmembrane region" description="Helical" evidence="2">
    <location>
        <begin position="59"/>
        <end position="80"/>
    </location>
</feature>
<evidence type="ECO:0000259" key="3">
    <source>
        <dbReference type="Pfam" id="PF23750"/>
    </source>
</evidence>
<protein>
    <recommendedName>
        <fullName evidence="3">Anti-sigma factor RsgI-like middle domain-containing protein</fullName>
    </recommendedName>
</protein>
<keyword evidence="5" id="KW-1185">Reference proteome</keyword>
<proteinExistence type="predicted"/>
<feature type="region of interest" description="Disordered" evidence="1">
    <location>
        <begin position="240"/>
        <end position="290"/>
    </location>
</feature>
<organism evidence="4 5">
    <name type="scientific">Adlercreutzia faecimuris</name>
    <dbReference type="NCBI Taxonomy" id="2897341"/>
    <lineage>
        <taxon>Bacteria</taxon>
        <taxon>Bacillati</taxon>
        <taxon>Actinomycetota</taxon>
        <taxon>Coriobacteriia</taxon>
        <taxon>Eggerthellales</taxon>
        <taxon>Eggerthellaceae</taxon>
        <taxon>Adlercreutzia</taxon>
    </lineage>
</organism>
<keyword evidence="2" id="KW-0472">Membrane</keyword>
<dbReference type="RefSeq" id="WP_242166561.1">
    <property type="nucleotide sequence ID" value="NZ_JAJMLW010000004.1"/>
</dbReference>
<keyword evidence="2" id="KW-0812">Transmembrane</keyword>
<accession>A0ABS9WJD7</accession>
<name>A0ABS9WJD7_9ACTN</name>
<gene>
    <name evidence="4" type="ORF">LPT13_11590</name>
</gene>
<keyword evidence="2" id="KW-1133">Transmembrane helix</keyword>